<keyword evidence="4" id="KW-0378">Hydrolase</keyword>
<evidence type="ECO:0000256" key="2">
    <source>
        <dbReference type="ARBA" id="ARBA00010331"/>
    </source>
</evidence>
<dbReference type="PANTHER" id="PTHR12112:SF47">
    <property type="entry name" value="EXOPOLYPHOSPHATASE PRUNE1"/>
    <property type="match status" value="1"/>
</dbReference>
<dbReference type="InterPro" id="IPR038222">
    <property type="entry name" value="DHHA2_dom_sf"/>
</dbReference>
<dbReference type="InterPro" id="IPR004097">
    <property type="entry name" value="DHHA2"/>
</dbReference>
<gene>
    <name evidence="8" type="ORF">PECUL_23A039542</name>
</gene>
<dbReference type="InterPro" id="IPR038763">
    <property type="entry name" value="DHH_sf"/>
</dbReference>
<dbReference type="EMBL" id="OW240924">
    <property type="protein sequence ID" value="CAH2327150.1"/>
    <property type="molecule type" value="Genomic_DNA"/>
</dbReference>
<dbReference type="AlphaFoldDB" id="A0AAD1TH70"/>
<evidence type="ECO:0000313" key="9">
    <source>
        <dbReference type="Proteomes" id="UP001295444"/>
    </source>
</evidence>
<comment type="cofactor">
    <cofactor evidence="1">
        <name>Mn(2+)</name>
        <dbReference type="ChEBI" id="CHEBI:29035"/>
    </cofactor>
</comment>
<protein>
    <submittedName>
        <fullName evidence="8">Prune homolog</fullName>
    </submittedName>
</protein>
<keyword evidence="9" id="KW-1185">Reference proteome</keyword>
<accession>A0AAD1TH70</accession>
<dbReference type="GO" id="GO:0005737">
    <property type="term" value="C:cytoplasm"/>
    <property type="evidence" value="ECO:0007669"/>
    <property type="project" value="InterPro"/>
</dbReference>
<reference evidence="8" key="1">
    <citation type="submission" date="2022-03" db="EMBL/GenBank/DDBJ databases">
        <authorList>
            <person name="Alioto T."/>
            <person name="Alioto T."/>
            <person name="Gomez Garrido J."/>
        </authorList>
    </citation>
    <scope>NUCLEOTIDE SEQUENCE</scope>
</reference>
<dbReference type="GO" id="GO:0046872">
    <property type="term" value="F:metal ion binding"/>
    <property type="evidence" value="ECO:0007669"/>
    <property type="project" value="UniProtKB-KW"/>
</dbReference>
<keyword evidence="3" id="KW-0479">Metal-binding</keyword>
<dbReference type="Gene3D" id="3.10.310.20">
    <property type="entry name" value="DHHA2 domain"/>
    <property type="match status" value="1"/>
</dbReference>
<evidence type="ECO:0000259" key="7">
    <source>
        <dbReference type="SMART" id="SM01131"/>
    </source>
</evidence>
<evidence type="ECO:0000256" key="4">
    <source>
        <dbReference type="ARBA" id="ARBA00022801"/>
    </source>
</evidence>
<dbReference type="PANTHER" id="PTHR12112">
    <property type="entry name" value="BNIP - RELATED"/>
    <property type="match status" value="1"/>
</dbReference>
<name>A0AAD1TH70_PELCU</name>
<feature type="compositionally biased region" description="Polar residues" evidence="6">
    <location>
        <begin position="371"/>
        <end position="381"/>
    </location>
</feature>
<keyword evidence="5" id="KW-0464">Manganese</keyword>
<dbReference type="Pfam" id="PF02833">
    <property type="entry name" value="DHHA2"/>
    <property type="match status" value="1"/>
</dbReference>
<evidence type="ECO:0000256" key="1">
    <source>
        <dbReference type="ARBA" id="ARBA00001936"/>
    </source>
</evidence>
<dbReference type="SMART" id="SM01131">
    <property type="entry name" value="DHHA2"/>
    <property type="match status" value="1"/>
</dbReference>
<evidence type="ECO:0000256" key="5">
    <source>
        <dbReference type="ARBA" id="ARBA00023211"/>
    </source>
</evidence>
<dbReference type="InterPro" id="IPR001667">
    <property type="entry name" value="DDH_dom"/>
</dbReference>
<feature type="domain" description="DHHA2" evidence="7">
    <location>
        <begin position="219"/>
        <end position="364"/>
    </location>
</feature>
<evidence type="ECO:0000256" key="6">
    <source>
        <dbReference type="SAM" id="MobiDB-lite"/>
    </source>
</evidence>
<organism evidence="8 9">
    <name type="scientific">Pelobates cultripes</name>
    <name type="common">Western spadefoot toad</name>
    <dbReference type="NCBI Taxonomy" id="61616"/>
    <lineage>
        <taxon>Eukaryota</taxon>
        <taxon>Metazoa</taxon>
        <taxon>Chordata</taxon>
        <taxon>Craniata</taxon>
        <taxon>Vertebrata</taxon>
        <taxon>Euteleostomi</taxon>
        <taxon>Amphibia</taxon>
        <taxon>Batrachia</taxon>
        <taxon>Anura</taxon>
        <taxon>Pelobatoidea</taxon>
        <taxon>Pelobatidae</taxon>
        <taxon>Pelobates</taxon>
    </lineage>
</organism>
<evidence type="ECO:0000313" key="8">
    <source>
        <dbReference type="EMBL" id="CAH2327150.1"/>
    </source>
</evidence>
<dbReference type="Proteomes" id="UP001295444">
    <property type="component" value="Chromosome 13"/>
</dbReference>
<dbReference type="SUPFAM" id="SSF64182">
    <property type="entry name" value="DHH phosphoesterases"/>
    <property type="match status" value="1"/>
</dbReference>
<dbReference type="Pfam" id="PF01368">
    <property type="entry name" value="DHH"/>
    <property type="match status" value="1"/>
</dbReference>
<evidence type="ECO:0000256" key="3">
    <source>
        <dbReference type="ARBA" id="ARBA00022723"/>
    </source>
</evidence>
<feature type="region of interest" description="Disordered" evidence="6">
    <location>
        <begin position="368"/>
        <end position="394"/>
    </location>
</feature>
<dbReference type="FunFam" id="3.90.1640.10:FF:000004">
    <property type="entry name" value="Prune exopolyphosphatase 1"/>
    <property type="match status" value="1"/>
</dbReference>
<dbReference type="GO" id="GO:0004309">
    <property type="term" value="F:exopolyphosphatase activity"/>
    <property type="evidence" value="ECO:0007669"/>
    <property type="project" value="TreeGrafter"/>
</dbReference>
<comment type="similarity">
    <text evidence="2">Belongs to the PPase class C family. Prune subfamily.</text>
</comment>
<proteinExistence type="inferred from homology"/>
<dbReference type="Gene3D" id="3.90.1640.10">
    <property type="entry name" value="inorganic pyrophosphatase (n-terminal core)"/>
    <property type="match status" value="1"/>
</dbReference>
<dbReference type="EMBL" id="OW240924">
    <property type="protein sequence ID" value="CAH2327148.1"/>
    <property type="molecule type" value="Genomic_DNA"/>
</dbReference>
<sequence>MEHFLQGCKAALQNKPSAVEFHVVLGNEACDLDSTVSAIALAYFLSKTSPSKNLEYVPVLNIPRQDFPLRTESTFLLKEHGISEEHLTFRDEIDLASLYESGQLVLTLVDHNVLPSSDSFMEDVVASVIDHHTLERKPTPSCRVTSQLVGSCATLVAERIFCGAPNILDLQLASLLHGTIVLDCVNMATVAGKVTPKDSEYVTLLENIFPDLPPRTAVFNSLQKAKFDVSDLTTEQMLRKDMKTLMSRDICLAISAIYISLEDFLHRINVESDLRVFCDKHGYNVLITMAITFSSENEPVRQIAVYSPHQEHRTLVCKVLEQATNPPLDLSPIASNPCENLAAYHQGKTTASRKKVLPLLKDFLRKRDLGDSSSNSMQPFQDNEKNKGHVGGGAPLANEGLEDNQFIVEFGDQFDNPDNCVGEEPRAARFYYGFKKQTDDGAEDENSFPPTPMNSLVEGCPLDRGLPKLTAEDILERFSQIAALDSEDKTTSGKK</sequence>